<reference evidence="6" key="1">
    <citation type="submission" date="2023-05" db="EMBL/GenBank/DDBJ databases">
        <title>Metabolic capabilities are highly conserved among human nasal-associated Corynebacterium species in pangenomic analyses.</title>
        <authorList>
            <person name="Tran T.H."/>
            <person name="Roberts A.Q."/>
            <person name="Escapa I.F."/>
            <person name="Gao W."/>
            <person name="Conlan S."/>
            <person name="Kong H."/>
            <person name="Segre J.A."/>
            <person name="Kelly M.S."/>
            <person name="Lemon K.P."/>
        </authorList>
    </citation>
    <scope>NUCLEOTIDE SEQUENCE</scope>
    <source>
        <strain evidence="6">KPL2773</strain>
    </source>
</reference>
<keyword evidence="4" id="KW-0732">Signal</keyword>
<dbReference type="NCBIfam" id="TIGR03772">
    <property type="entry name" value="anch_rpt_subst"/>
    <property type="match status" value="1"/>
</dbReference>
<dbReference type="GO" id="GO:0046872">
    <property type="term" value="F:metal ion binding"/>
    <property type="evidence" value="ECO:0007669"/>
    <property type="project" value="UniProtKB-KW"/>
</dbReference>
<evidence type="ECO:0000313" key="7">
    <source>
        <dbReference type="Proteomes" id="UP001224412"/>
    </source>
</evidence>
<dbReference type="InterPro" id="IPR022435">
    <property type="entry name" value="Surface-anchored_actinobac"/>
</dbReference>
<dbReference type="InterPro" id="IPR050492">
    <property type="entry name" value="Bact_metal-bind_prot9"/>
</dbReference>
<evidence type="ECO:0000256" key="2">
    <source>
        <dbReference type="ARBA" id="ARBA00022448"/>
    </source>
</evidence>
<name>A0AAP4BPT0_9CORY</name>
<keyword evidence="2 5" id="KW-0813">Transport</keyword>
<evidence type="ECO:0000256" key="5">
    <source>
        <dbReference type="RuleBase" id="RU003512"/>
    </source>
</evidence>
<dbReference type="SUPFAM" id="SSF53807">
    <property type="entry name" value="Helical backbone' metal receptor"/>
    <property type="match status" value="1"/>
</dbReference>
<comment type="subcellular location">
    <subcellularLocation>
        <location evidence="1">Cell envelope</location>
    </subcellularLocation>
</comment>
<dbReference type="PANTHER" id="PTHR42953:SF1">
    <property type="entry name" value="METAL-BINDING PROTEIN HI_0362-RELATED"/>
    <property type="match status" value="1"/>
</dbReference>
<dbReference type="InterPro" id="IPR006128">
    <property type="entry name" value="Lipoprotein_PsaA-like"/>
</dbReference>
<evidence type="ECO:0000313" key="6">
    <source>
        <dbReference type="EMBL" id="MDK4307021.1"/>
    </source>
</evidence>
<dbReference type="Pfam" id="PF01297">
    <property type="entry name" value="ZnuA"/>
    <property type="match status" value="2"/>
</dbReference>
<dbReference type="InterPro" id="IPR022434">
    <property type="entry name" value="ABC_LPXTG_lipo_actinobac"/>
</dbReference>
<dbReference type="AlphaFoldDB" id="A0AAP4BPT0"/>
<dbReference type="NCBIfam" id="TIGR03769">
    <property type="entry name" value="P_ac_wall_RPT"/>
    <property type="match status" value="1"/>
</dbReference>
<dbReference type="GO" id="GO:0030001">
    <property type="term" value="P:metal ion transport"/>
    <property type="evidence" value="ECO:0007669"/>
    <property type="project" value="InterPro"/>
</dbReference>
<proteinExistence type="inferred from homology"/>
<evidence type="ECO:0000256" key="1">
    <source>
        <dbReference type="ARBA" id="ARBA00004196"/>
    </source>
</evidence>
<dbReference type="Proteomes" id="UP001224412">
    <property type="component" value="Unassembled WGS sequence"/>
</dbReference>
<evidence type="ECO:0000256" key="3">
    <source>
        <dbReference type="ARBA" id="ARBA00022723"/>
    </source>
</evidence>
<dbReference type="InterPro" id="IPR006127">
    <property type="entry name" value="ZnuA-like"/>
</dbReference>
<evidence type="ECO:0000256" key="4">
    <source>
        <dbReference type="ARBA" id="ARBA00022729"/>
    </source>
</evidence>
<comment type="similarity">
    <text evidence="5">Belongs to the bacterial solute-binding protein 9 family.</text>
</comment>
<dbReference type="GO" id="GO:0007155">
    <property type="term" value="P:cell adhesion"/>
    <property type="evidence" value="ECO:0007669"/>
    <property type="project" value="InterPro"/>
</dbReference>
<sequence length="531" mass="57117">MKHRRTSISAQRTGVARWSGSKKLGLGLAAALAITVTAGGAYAFSGANETTRTVGAAQNEPHQHRLQVVATTPILADLVSHVAGEDAQVTTLIPAGKDPHDFEPTLRTVREVAYADLAFANGLLLEPPALAETLRQSTSGEIVEVADLSPSYGAELIPLVENVALDAVWLGLRVQGAEQSNSVKFRMTDAQGPGDVAAYIVSTFGTPEQIFPSDSGIDLPANAHTHVSWAFSEPGTYKLSFAAQGQPGTEATQEQTISVAVGVNPEEGAHVIDSGHVDITADLANGTISLKDHDAHFDPETTVLAIPSSTLQAIPPDPAYRFLGRPGAETYLLPQAVLGKHLHGEIDPHLWHNTRNARAYVEVIAEKLAQADPSNGHRYQQRAEEYNHQVQLVDEQLHAAYDAIPEHRRHLVTTHHGYTYLEQGYGINIAGFVTPNASIEPSPRDVIALQRTLDNLDIPAVFVEPNSAASTSTLEETARRAGAQVCTIYGDTLDKDVPTYLDLMRFNANEINRCLADNPPQPTPHTSTDSK</sequence>
<dbReference type="NCBIfam" id="NF038134">
    <property type="entry name" value="choice_anch_M"/>
    <property type="match status" value="1"/>
</dbReference>
<keyword evidence="3" id="KW-0479">Metal-binding</keyword>
<dbReference type="RefSeq" id="WP_284589148.1">
    <property type="nucleotide sequence ID" value="NZ_JASNUC010000012.1"/>
</dbReference>
<accession>A0AAP4BPT0</accession>
<protein>
    <submittedName>
        <fullName evidence="6">Anchored repeat ABC transporter, substrate-binding protein</fullName>
    </submittedName>
</protein>
<comment type="caution">
    <text evidence="6">The sequence shown here is derived from an EMBL/GenBank/DDBJ whole genome shotgun (WGS) entry which is preliminary data.</text>
</comment>
<dbReference type="PANTHER" id="PTHR42953">
    <property type="entry name" value="HIGH-AFFINITY ZINC UPTAKE SYSTEM PROTEIN ZNUA-RELATED"/>
    <property type="match status" value="1"/>
</dbReference>
<dbReference type="PRINTS" id="PR00691">
    <property type="entry name" value="ADHESINB"/>
</dbReference>
<dbReference type="PRINTS" id="PR00690">
    <property type="entry name" value="ADHESNFAMILY"/>
</dbReference>
<dbReference type="GO" id="GO:0030313">
    <property type="term" value="C:cell envelope"/>
    <property type="evidence" value="ECO:0007669"/>
    <property type="project" value="UniProtKB-SubCell"/>
</dbReference>
<dbReference type="InterPro" id="IPR006129">
    <property type="entry name" value="AdhesinB"/>
</dbReference>
<dbReference type="EMBL" id="JASNVH010000007">
    <property type="protein sequence ID" value="MDK4307021.1"/>
    <property type="molecule type" value="Genomic_DNA"/>
</dbReference>
<organism evidence="6 7">
    <name type="scientific">Corynebacterium pseudodiphtheriticum</name>
    <dbReference type="NCBI Taxonomy" id="37637"/>
    <lineage>
        <taxon>Bacteria</taxon>
        <taxon>Bacillati</taxon>
        <taxon>Actinomycetota</taxon>
        <taxon>Actinomycetes</taxon>
        <taxon>Mycobacteriales</taxon>
        <taxon>Corynebacteriaceae</taxon>
        <taxon>Corynebacterium</taxon>
    </lineage>
</organism>
<gene>
    <name evidence="6" type="ORF">QPX42_05610</name>
</gene>
<dbReference type="Gene3D" id="3.40.50.1980">
    <property type="entry name" value="Nitrogenase molybdenum iron protein domain"/>
    <property type="match status" value="2"/>
</dbReference>